<reference evidence="2 3" key="1">
    <citation type="submission" date="2015-12" db="EMBL/GenBank/DDBJ databases">
        <title>Draft genome sequence of Acidibacillus ferrooxidans ITV001, isolated from a chalcopyrite acid mine drainage site in Brazil.</title>
        <authorList>
            <person name="Dall'Agnol H."/>
            <person name="Nancucheo I."/>
            <person name="Johnson B."/>
            <person name="Oliveira R."/>
            <person name="Leite L."/>
            <person name="Pylro V."/>
            <person name="Nunes G.L."/>
            <person name="Tzotzos G."/>
            <person name="Fernandes G.R."/>
            <person name="Dutra J."/>
            <person name="Orellana S.C."/>
            <person name="Oliveira G."/>
        </authorList>
    </citation>
    <scope>NUCLEOTIDE SEQUENCE [LARGE SCALE GENOMIC DNA]</scope>
    <source>
        <strain evidence="3">ITV01</strain>
    </source>
</reference>
<accession>A0A101XTB0</accession>
<dbReference type="OrthoDB" id="9912873at2"/>
<protein>
    <submittedName>
        <fullName evidence="2">Uncharacterized protein</fullName>
    </submittedName>
</protein>
<dbReference type="EMBL" id="LPVJ01000006">
    <property type="protein sequence ID" value="KUO97110.1"/>
    <property type="molecule type" value="Genomic_DNA"/>
</dbReference>
<evidence type="ECO:0000313" key="2">
    <source>
        <dbReference type="EMBL" id="KUO97110.1"/>
    </source>
</evidence>
<evidence type="ECO:0000256" key="1">
    <source>
        <dbReference type="SAM" id="MobiDB-lite"/>
    </source>
</evidence>
<keyword evidence="3" id="KW-1185">Reference proteome</keyword>
<evidence type="ECO:0000313" key="3">
    <source>
        <dbReference type="Proteomes" id="UP000053557"/>
    </source>
</evidence>
<proteinExistence type="predicted"/>
<dbReference type="Proteomes" id="UP000053557">
    <property type="component" value="Unassembled WGS sequence"/>
</dbReference>
<feature type="region of interest" description="Disordered" evidence="1">
    <location>
        <begin position="46"/>
        <end position="67"/>
    </location>
</feature>
<gene>
    <name evidence="2" type="ORF">ATW55_12420</name>
</gene>
<dbReference type="AlphaFoldDB" id="A0A101XTB0"/>
<comment type="caution">
    <text evidence="2">The sequence shown here is derived from an EMBL/GenBank/DDBJ whole genome shotgun (WGS) entry which is preliminary data.</text>
</comment>
<name>A0A101XTB0_9BACL</name>
<dbReference type="RefSeq" id="WP_067711579.1">
    <property type="nucleotide sequence ID" value="NZ_LPVJ01000006.1"/>
</dbReference>
<sequence length="67" mass="7566">MPSTTYHLEHAIVTIHVRGEWGAESFVGEQETPLYRDFCEAVQRVTTADGQAERREDSTNTTEAPRS</sequence>
<organism evidence="2 3">
    <name type="scientific">Ferroacidibacillus organovorans</name>
    <dbReference type="NCBI Taxonomy" id="1765683"/>
    <lineage>
        <taxon>Bacteria</taxon>
        <taxon>Bacillati</taxon>
        <taxon>Bacillota</taxon>
        <taxon>Bacilli</taxon>
        <taxon>Bacillales</taxon>
        <taxon>Alicyclobacillaceae</taxon>
        <taxon>Ferroacidibacillus</taxon>
    </lineage>
</organism>